<organism evidence="11 12">
    <name type="scientific">Nitratiruptor tergarcus DSM 16512</name>
    <dbReference type="NCBI Taxonomy" id="1069081"/>
    <lineage>
        <taxon>Bacteria</taxon>
        <taxon>Pseudomonadati</taxon>
        <taxon>Campylobacterota</taxon>
        <taxon>Epsilonproteobacteria</taxon>
        <taxon>Nautiliales</taxon>
        <taxon>Nitratiruptoraceae</taxon>
        <taxon>Nitratiruptor</taxon>
    </lineage>
</organism>
<feature type="binding site" evidence="9">
    <location>
        <begin position="89"/>
        <end position="91"/>
    </location>
    <ligand>
        <name>ATP</name>
        <dbReference type="ChEBI" id="CHEBI:30616"/>
    </ligand>
</feature>
<comment type="pathway">
    <text evidence="9">Cofactor biosynthesis; coenzyme A biosynthesis; CoA from (R)-pantothenate: step 4/5.</text>
</comment>
<name>A0A1W1WU97_9BACT</name>
<evidence type="ECO:0000256" key="5">
    <source>
        <dbReference type="ARBA" id="ARBA00022840"/>
    </source>
</evidence>
<comment type="catalytic activity">
    <reaction evidence="8 9">
        <text>(R)-4'-phosphopantetheine + ATP + H(+) = 3'-dephospho-CoA + diphosphate</text>
        <dbReference type="Rhea" id="RHEA:19801"/>
        <dbReference type="ChEBI" id="CHEBI:15378"/>
        <dbReference type="ChEBI" id="CHEBI:30616"/>
        <dbReference type="ChEBI" id="CHEBI:33019"/>
        <dbReference type="ChEBI" id="CHEBI:57328"/>
        <dbReference type="ChEBI" id="CHEBI:61723"/>
        <dbReference type="EC" id="2.7.7.3"/>
    </reaction>
</comment>
<dbReference type="Gene3D" id="3.40.50.620">
    <property type="entry name" value="HUPs"/>
    <property type="match status" value="1"/>
</dbReference>
<keyword evidence="4 9" id="KW-0547">Nucleotide-binding</keyword>
<evidence type="ECO:0000256" key="9">
    <source>
        <dbReference type="HAMAP-Rule" id="MF_00151"/>
    </source>
</evidence>
<comment type="function">
    <text evidence="9">Reversibly transfers an adenylyl group from ATP to 4'-phosphopantetheine, yielding dephospho-CoA (dPCoA) and pyrophosphate.</text>
</comment>
<dbReference type="InterPro" id="IPR004821">
    <property type="entry name" value="Cyt_trans-like"/>
</dbReference>
<gene>
    <name evidence="9" type="primary">coaD</name>
    <name evidence="11" type="ORF">SAMN05660197_1417</name>
</gene>
<dbReference type="NCBIfam" id="TIGR00125">
    <property type="entry name" value="cyt_tran_rel"/>
    <property type="match status" value="1"/>
</dbReference>
<dbReference type="Pfam" id="PF01467">
    <property type="entry name" value="CTP_transf_like"/>
    <property type="match status" value="1"/>
</dbReference>
<dbReference type="STRING" id="1069081.SAMN05660197_1417"/>
<feature type="binding site" evidence="9">
    <location>
        <position position="10"/>
    </location>
    <ligand>
        <name>substrate</name>
    </ligand>
</feature>
<dbReference type="AlphaFoldDB" id="A0A1W1WU97"/>
<dbReference type="InterPro" id="IPR014729">
    <property type="entry name" value="Rossmann-like_a/b/a_fold"/>
</dbReference>
<feature type="binding site" evidence="9">
    <location>
        <position position="74"/>
    </location>
    <ligand>
        <name>substrate</name>
    </ligand>
</feature>
<evidence type="ECO:0000256" key="7">
    <source>
        <dbReference type="ARBA" id="ARBA00022993"/>
    </source>
</evidence>
<protein>
    <recommendedName>
        <fullName evidence="9">Phosphopantetheine adenylyltransferase</fullName>
        <ecNumber evidence="9">2.7.7.3</ecNumber>
    </recommendedName>
    <alternativeName>
        <fullName evidence="9">Dephospho-CoA pyrophosphorylase</fullName>
    </alternativeName>
    <alternativeName>
        <fullName evidence="9">Pantetheine-phosphate adenylyltransferase</fullName>
        <shortName evidence="9">PPAT</shortName>
    </alternativeName>
</protein>
<feature type="domain" description="Cytidyltransferase-like" evidence="10">
    <location>
        <begin position="6"/>
        <end position="134"/>
    </location>
</feature>
<sequence>MLKKVIYPGTFDPITNGHLDIINRAARIFDEVIVAVALSQEKKPMFDIATRVKMAKLATQHIPNVRIKDFDTLLVNFCQREQAKIIIRGLRAVSDFEYELQIGYANQSLDKELETLYLMPSLQNAFISSSVVRAILKFKGDVSHLVPQAIIPLLESR</sequence>
<evidence type="ECO:0000313" key="11">
    <source>
        <dbReference type="EMBL" id="SMC09600.1"/>
    </source>
</evidence>
<keyword evidence="1 9" id="KW-0963">Cytoplasm</keyword>
<feature type="binding site" evidence="9">
    <location>
        <begin position="10"/>
        <end position="11"/>
    </location>
    <ligand>
        <name>ATP</name>
        <dbReference type="ChEBI" id="CHEBI:30616"/>
    </ligand>
</feature>
<comment type="similarity">
    <text evidence="9">Belongs to the bacterial CoaD family.</text>
</comment>
<evidence type="ECO:0000256" key="1">
    <source>
        <dbReference type="ARBA" id="ARBA00022490"/>
    </source>
</evidence>
<dbReference type="GO" id="GO:0005737">
    <property type="term" value="C:cytoplasm"/>
    <property type="evidence" value="ECO:0007669"/>
    <property type="project" value="UniProtKB-SubCell"/>
</dbReference>
<dbReference type="GO" id="GO:0015937">
    <property type="term" value="P:coenzyme A biosynthetic process"/>
    <property type="evidence" value="ECO:0007669"/>
    <property type="project" value="UniProtKB-UniRule"/>
</dbReference>
<keyword evidence="7 9" id="KW-0173">Coenzyme A biosynthesis</keyword>
<feature type="site" description="Transition state stabilizer" evidence="9">
    <location>
        <position position="18"/>
    </location>
</feature>
<dbReference type="PANTHER" id="PTHR21342">
    <property type="entry name" value="PHOSPHOPANTETHEINE ADENYLYLTRANSFERASE"/>
    <property type="match status" value="1"/>
</dbReference>
<comment type="subcellular location">
    <subcellularLocation>
        <location evidence="9">Cytoplasm</location>
    </subcellularLocation>
</comment>
<dbReference type="SUPFAM" id="SSF52374">
    <property type="entry name" value="Nucleotidylyl transferase"/>
    <property type="match status" value="1"/>
</dbReference>
<dbReference type="EC" id="2.7.7.3" evidence="9"/>
<comment type="subunit">
    <text evidence="9">Homohexamer.</text>
</comment>
<dbReference type="PRINTS" id="PR01020">
    <property type="entry name" value="LPSBIOSNTHSS"/>
</dbReference>
<keyword evidence="6 9" id="KW-0460">Magnesium</keyword>
<evidence type="ECO:0000256" key="8">
    <source>
        <dbReference type="ARBA" id="ARBA00029346"/>
    </source>
</evidence>
<evidence type="ECO:0000256" key="3">
    <source>
        <dbReference type="ARBA" id="ARBA00022695"/>
    </source>
</evidence>
<evidence type="ECO:0000259" key="10">
    <source>
        <dbReference type="Pfam" id="PF01467"/>
    </source>
</evidence>
<feature type="binding site" evidence="9">
    <location>
        <position position="42"/>
    </location>
    <ligand>
        <name>substrate</name>
    </ligand>
</feature>
<dbReference type="OrthoDB" id="9806661at2"/>
<dbReference type="NCBIfam" id="TIGR01510">
    <property type="entry name" value="coaD_prev_kdtB"/>
    <property type="match status" value="1"/>
</dbReference>
<feature type="binding site" evidence="9">
    <location>
        <position position="18"/>
    </location>
    <ligand>
        <name>ATP</name>
        <dbReference type="ChEBI" id="CHEBI:30616"/>
    </ligand>
</feature>
<dbReference type="EMBL" id="FWWZ01000001">
    <property type="protein sequence ID" value="SMC09600.1"/>
    <property type="molecule type" value="Genomic_DNA"/>
</dbReference>
<dbReference type="HAMAP" id="MF_00151">
    <property type="entry name" value="PPAT_bact"/>
    <property type="match status" value="1"/>
</dbReference>
<dbReference type="InterPro" id="IPR001980">
    <property type="entry name" value="PPAT"/>
</dbReference>
<reference evidence="12" key="1">
    <citation type="submission" date="2017-04" db="EMBL/GenBank/DDBJ databases">
        <authorList>
            <person name="Varghese N."/>
            <person name="Submissions S."/>
        </authorList>
    </citation>
    <scope>NUCLEOTIDE SEQUENCE [LARGE SCALE GENOMIC DNA]</scope>
    <source>
        <strain evidence="12">DSM 16512</strain>
    </source>
</reference>
<dbReference type="CDD" id="cd02163">
    <property type="entry name" value="PPAT"/>
    <property type="match status" value="1"/>
</dbReference>
<feature type="binding site" evidence="9">
    <location>
        <begin position="124"/>
        <end position="130"/>
    </location>
    <ligand>
        <name>ATP</name>
        <dbReference type="ChEBI" id="CHEBI:30616"/>
    </ligand>
</feature>
<dbReference type="Proteomes" id="UP000192602">
    <property type="component" value="Unassembled WGS sequence"/>
</dbReference>
<proteinExistence type="inferred from homology"/>
<dbReference type="GO" id="GO:0005524">
    <property type="term" value="F:ATP binding"/>
    <property type="evidence" value="ECO:0007669"/>
    <property type="project" value="UniProtKB-KW"/>
</dbReference>
<dbReference type="GO" id="GO:0004595">
    <property type="term" value="F:pantetheine-phosphate adenylyltransferase activity"/>
    <property type="evidence" value="ECO:0007669"/>
    <property type="project" value="UniProtKB-UniRule"/>
</dbReference>
<feature type="binding site" evidence="9">
    <location>
        <position position="88"/>
    </location>
    <ligand>
        <name>substrate</name>
    </ligand>
</feature>
<evidence type="ECO:0000256" key="2">
    <source>
        <dbReference type="ARBA" id="ARBA00022679"/>
    </source>
</evidence>
<evidence type="ECO:0000313" key="12">
    <source>
        <dbReference type="Proteomes" id="UP000192602"/>
    </source>
</evidence>
<accession>A0A1W1WU97</accession>
<feature type="binding site" evidence="9">
    <location>
        <position position="99"/>
    </location>
    <ligand>
        <name>ATP</name>
        <dbReference type="ChEBI" id="CHEBI:30616"/>
    </ligand>
</feature>
<dbReference type="RefSeq" id="WP_084275817.1">
    <property type="nucleotide sequence ID" value="NZ_AP026671.1"/>
</dbReference>
<keyword evidence="12" id="KW-1185">Reference proteome</keyword>
<dbReference type="UniPathway" id="UPA00241">
    <property type="reaction ID" value="UER00355"/>
</dbReference>
<keyword evidence="5 9" id="KW-0067">ATP-binding</keyword>
<evidence type="ECO:0000256" key="4">
    <source>
        <dbReference type="ARBA" id="ARBA00022741"/>
    </source>
</evidence>
<comment type="cofactor">
    <cofactor evidence="9">
        <name>Mg(2+)</name>
        <dbReference type="ChEBI" id="CHEBI:18420"/>
    </cofactor>
</comment>
<dbReference type="PANTHER" id="PTHR21342:SF1">
    <property type="entry name" value="PHOSPHOPANTETHEINE ADENYLYLTRANSFERASE"/>
    <property type="match status" value="1"/>
</dbReference>
<keyword evidence="3 9" id="KW-0548">Nucleotidyltransferase</keyword>
<keyword evidence="2 9" id="KW-0808">Transferase</keyword>
<evidence type="ECO:0000256" key="6">
    <source>
        <dbReference type="ARBA" id="ARBA00022842"/>
    </source>
</evidence>